<evidence type="ECO:0000256" key="2">
    <source>
        <dbReference type="SAM" id="SignalP"/>
    </source>
</evidence>
<dbReference type="CDD" id="cd13578">
    <property type="entry name" value="PBP2_Bug27"/>
    <property type="match status" value="1"/>
</dbReference>
<dbReference type="AlphaFoldDB" id="A0A261R476"/>
<sequence length="330" mass="34857">MQKPLKRRLVASLGLATALSVVAVLPVAAQAADSFPDKPIHLIVPFPPGGGTDTLARVLAERIGAELKTNVIVENRPGAGTVVGSDYVARSDPNGYTILLNTSAHAINDTLVPKLPYDTEKAFAPIAIVGQAPNVVVVRPDSPFKTMGDIAAYAKAHPGKLTFGSSGNGTAVHLAAALFEEMAHVTLTHVPYKGASPAMTDLVGGQIDMFFGTAGAVTPLVKAGKLRAIAITSTERSPYWPGIPTIAETYPGYTADVWYALFAAAKTPPAVINKLNHAAIEATQSDMFKQRMGSEGVTNKPNTPDDLARYVHKEIARWRKVIKDGNVSMG</sequence>
<dbReference type="PANTHER" id="PTHR42928">
    <property type="entry name" value="TRICARBOXYLATE-BINDING PROTEIN"/>
    <property type="match status" value="1"/>
</dbReference>
<evidence type="ECO:0000313" key="4">
    <source>
        <dbReference type="Proteomes" id="UP000216857"/>
    </source>
</evidence>
<protein>
    <submittedName>
        <fullName evidence="3">LacI family transcriptional regulator</fullName>
    </submittedName>
</protein>
<evidence type="ECO:0000313" key="3">
    <source>
        <dbReference type="EMBL" id="OZI19835.1"/>
    </source>
</evidence>
<dbReference type="Pfam" id="PF03401">
    <property type="entry name" value="TctC"/>
    <property type="match status" value="1"/>
</dbReference>
<dbReference type="InterPro" id="IPR042100">
    <property type="entry name" value="Bug_dom1"/>
</dbReference>
<feature type="chain" id="PRO_5012672646" evidence="2">
    <location>
        <begin position="32"/>
        <end position="330"/>
    </location>
</feature>
<name>A0A261R476_9BORD</name>
<feature type="signal peptide" evidence="2">
    <location>
        <begin position="1"/>
        <end position="31"/>
    </location>
</feature>
<dbReference type="RefSeq" id="WP_094848462.1">
    <property type="nucleotide sequence ID" value="NZ_NEVJ01000003.1"/>
</dbReference>
<proteinExistence type="inferred from homology"/>
<dbReference type="PIRSF" id="PIRSF017082">
    <property type="entry name" value="YflP"/>
    <property type="match status" value="1"/>
</dbReference>
<reference evidence="3" key="1">
    <citation type="submission" date="2017-05" db="EMBL/GenBank/DDBJ databases">
        <title>Complete and WGS of Bordetella genogroups.</title>
        <authorList>
            <person name="Spilker T."/>
            <person name="Lipuma J."/>
        </authorList>
    </citation>
    <scope>NUCLEOTIDE SEQUENCE</scope>
    <source>
        <strain evidence="3">AU21707</strain>
    </source>
</reference>
<dbReference type="Gene3D" id="3.40.190.150">
    <property type="entry name" value="Bordetella uptake gene, domain 1"/>
    <property type="match status" value="1"/>
</dbReference>
<keyword evidence="4" id="KW-1185">Reference proteome</keyword>
<organism evidence="3 4">
    <name type="scientific">Bordetella genomosp. 9</name>
    <dbReference type="NCBI Taxonomy" id="1416803"/>
    <lineage>
        <taxon>Bacteria</taxon>
        <taxon>Pseudomonadati</taxon>
        <taxon>Pseudomonadota</taxon>
        <taxon>Betaproteobacteria</taxon>
        <taxon>Burkholderiales</taxon>
        <taxon>Alcaligenaceae</taxon>
        <taxon>Bordetella</taxon>
    </lineage>
</organism>
<accession>A0A261R476</accession>
<dbReference type="PANTHER" id="PTHR42928:SF5">
    <property type="entry name" value="BLR1237 PROTEIN"/>
    <property type="match status" value="1"/>
</dbReference>
<dbReference type="EMBL" id="NEVJ01000003">
    <property type="protein sequence ID" value="OZI19835.1"/>
    <property type="molecule type" value="Genomic_DNA"/>
</dbReference>
<gene>
    <name evidence="3" type="ORF">CAL26_19920</name>
</gene>
<dbReference type="Gene3D" id="3.40.190.10">
    <property type="entry name" value="Periplasmic binding protein-like II"/>
    <property type="match status" value="1"/>
</dbReference>
<evidence type="ECO:0000256" key="1">
    <source>
        <dbReference type="ARBA" id="ARBA00006987"/>
    </source>
</evidence>
<dbReference type="InterPro" id="IPR005064">
    <property type="entry name" value="BUG"/>
</dbReference>
<dbReference type="OrthoDB" id="8678477at2"/>
<dbReference type="Proteomes" id="UP000216857">
    <property type="component" value="Unassembled WGS sequence"/>
</dbReference>
<comment type="similarity">
    <text evidence="1">Belongs to the UPF0065 (bug) family.</text>
</comment>
<comment type="caution">
    <text evidence="3">The sequence shown here is derived from an EMBL/GenBank/DDBJ whole genome shotgun (WGS) entry which is preliminary data.</text>
</comment>
<keyword evidence="2" id="KW-0732">Signal</keyword>
<dbReference type="SUPFAM" id="SSF53850">
    <property type="entry name" value="Periplasmic binding protein-like II"/>
    <property type="match status" value="1"/>
</dbReference>